<gene>
    <name evidence="2" type="ORF">AUC31_12195</name>
</gene>
<dbReference type="RefSeq" id="WP_058382611.1">
    <property type="nucleotide sequence ID" value="NZ_CP013659.2"/>
</dbReference>
<sequence length="125" mass="14009">MKTYWLIIAVLLLNLSLLLINDYFPGTLAELGIPTWILFVVIVLMAICSWATVKPRREKKRYMIIFPALMIGVPLLVMVVLTALGGESQNSISLTSPVLWIGAAAALWISWLEYMRASEKKAENT</sequence>
<dbReference type="KEGG" id="prt:AUC31_12195"/>
<keyword evidence="1" id="KW-0812">Transmembrane</keyword>
<feature type="transmembrane region" description="Helical" evidence="1">
    <location>
        <begin position="65"/>
        <end position="86"/>
    </location>
</feature>
<reference evidence="2" key="1">
    <citation type="submission" date="2016-01" db="EMBL/GenBank/DDBJ databases">
        <title>Complete genome of Planococcus rifietoensis type strain M8.</title>
        <authorList>
            <person name="See-Too W.S."/>
        </authorList>
    </citation>
    <scope>NUCLEOTIDE SEQUENCE [LARGE SCALE GENOMIC DNA]</scope>
    <source>
        <strain evidence="2">M8</strain>
    </source>
</reference>
<feature type="transmembrane region" description="Helical" evidence="1">
    <location>
        <begin position="92"/>
        <end position="112"/>
    </location>
</feature>
<dbReference type="AlphaFoldDB" id="A0A0U2Z9F3"/>
<evidence type="ECO:0000256" key="1">
    <source>
        <dbReference type="SAM" id="Phobius"/>
    </source>
</evidence>
<proteinExistence type="predicted"/>
<dbReference type="EMBL" id="CP013659">
    <property type="protein sequence ID" value="ALS75908.1"/>
    <property type="molecule type" value="Genomic_DNA"/>
</dbReference>
<keyword evidence="1" id="KW-0472">Membrane</keyword>
<accession>A0A0U2Z9F3</accession>
<protein>
    <submittedName>
        <fullName evidence="2">Uncharacterized protein</fullName>
    </submittedName>
</protein>
<feature type="transmembrane region" description="Helical" evidence="1">
    <location>
        <begin position="34"/>
        <end position="53"/>
    </location>
</feature>
<name>A0A0U2Z9F3_9BACL</name>
<evidence type="ECO:0000313" key="2">
    <source>
        <dbReference type="EMBL" id="ALS75908.1"/>
    </source>
</evidence>
<keyword evidence="3" id="KW-1185">Reference proteome</keyword>
<organism evidence="2 3">
    <name type="scientific">Planococcus rifietoensis</name>
    <dbReference type="NCBI Taxonomy" id="200991"/>
    <lineage>
        <taxon>Bacteria</taxon>
        <taxon>Bacillati</taxon>
        <taxon>Bacillota</taxon>
        <taxon>Bacilli</taxon>
        <taxon>Bacillales</taxon>
        <taxon>Caryophanaceae</taxon>
        <taxon>Planococcus</taxon>
    </lineage>
</organism>
<dbReference type="OrthoDB" id="2427765at2"/>
<evidence type="ECO:0000313" key="3">
    <source>
        <dbReference type="Proteomes" id="UP000067683"/>
    </source>
</evidence>
<dbReference type="Proteomes" id="UP000067683">
    <property type="component" value="Chromosome"/>
</dbReference>
<keyword evidence="1" id="KW-1133">Transmembrane helix</keyword>